<feature type="region of interest" description="Disordered" evidence="1">
    <location>
        <begin position="56"/>
        <end position="93"/>
    </location>
</feature>
<organism evidence="2 3">
    <name type="scientific">Patellaria atrata CBS 101060</name>
    <dbReference type="NCBI Taxonomy" id="1346257"/>
    <lineage>
        <taxon>Eukaryota</taxon>
        <taxon>Fungi</taxon>
        <taxon>Dikarya</taxon>
        <taxon>Ascomycota</taxon>
        <taxon>Pezizomycotina</taxon>
        <taxon>Dothideomycetes</taxon>
        <taxon>Dothideomycetes incertae sedis</taxon>
        <taxon>Patellariales</taxon>
        <taxon>Patellariaceae</taxon>
        <taxon>Patellaria</taxon>
    </lineage>
</organism>
<sequence>MRPDLLAELTEEERELILEVESQDDVEFFADQLRQIAREARRRQRIRRIVTGVTSPEPVTKCPFRQSESPLRSDDEDPIDWSEKVEPRDKLYRQKEPEFKKDIIKVQDEAHRSALPGIRAGTSTETYEPGNIEDIIRAMKKRINRPDEPHPEDPNVLLRRSYGIYYPPDMDPNFKPRGPYTDEELETADREFNKLKKRGMDPYRHPALAMAHDIKMVRDWERGMKEPKEPATRSTASAPQEGGMNQLREPATKSPPPTRRGRGRPRKHSLITDDHNPPSDLDDQSPEHEKTARQATKAPKATGNNKGRTRASKAALEQSEPAKELPQAPVMSEAAIQAAQDMGRFILPRAPQATPDIVASGNQGSLRRIRLRLRDPPMMFGAIVRSNQEHSRAMLPPSHRPGTMSNVLVLNPQLLSIFDSPNPPRNSNSSVAFNTGWNQFHKARARTARQSLDRIAQLRIRGRPTTFGALVQIQQEPQRTIMPCAQNPVMMSDTLMPVNQVALGENAPSGLALFPSVPFSSTADPLDAQFGTTSTDRGTAQYDNQVPPLRSIPRDPLVPITSAYLLRSRMGSPGIQHGYGASTGIQVTPFGAAYVTNTQTEPSCNSFRQRARAPIGRVYTGPGTPQNPMSIESDSDSG</sequence>
<comment type="caution">
    <text evidence="2">The sequence shown here is derived from an EMBL/GenBank/DDBJ whole genome shotgun (WGS) entry which is preliminary data.</text>
</comment>
<feature type="region of interest" description="Disordered" evidence="1">
    <location>
        <begin position="225"/>
        <end position="329"/>
    </location>
</feature>
<dbReference type="AlphaFoldDB" id="A0A9P4VNR0"/>
<evidence type="ECO:0000313" key="2">
    <source>
        <dbReference type="EMBL" id="KAF2840041.1"/>
    </source>
</evidence>
<feature type="compositionally biased region" description="Polar residues" evidence="1">
    <location>
        <begin position="532"/>
        <end position="544"/>
    </location>
</feature>
<proteinExistence type="predicted"/>
<feature type="compositionally biased region" description="Basic and acidic residues" evidence="1">
    <location>
        <begin position="81"/>
        <end position="93"/>
    </location>
</feature>
<dbReference type="Proteomes" id="UP000799429">
    <property type="component" value="Unassembled WGS sequence"/>
</dbReference>
<dbReference type="EMBL" id="MU006093">
    <property type="protein sequence ID" value="KAF2840041.1"/>
    <property type="molecule type" value="Genomic_DNA"/>
</dbReference>
<evidence type="ECO:0000313" key="3">
    <source>
        <dbReference type="Proteomes" id="UP000799429"/>
    </source>
</evidence>
<accession>A0A9P4VNR0</accession>
<protein>
    <submittedName>
        <fullName evidence="2">Uncharacterized protein</fullName>
    </submittedName>
</protein>
<feature type="region of interest" description="Disordered" evidence="1">
    <location>
        <begin position="616"/>
        <end position="638"/>
    </location>
</feature>
<keyword evidence="3" id="KW-1185">Reference proteome</keyword>
<feature type="region of interest" description="Disordered" evidence="1">
    <location>
        <begin position="532"/>
        <end position="553"/>
    </location>
</feature>
<feature type="compositionally biased region" description="Polar residues" evidence="1">
    <location>
        <begin position="623"/>
        <end position="632"/>
    </location>
</feature>
<name>A0A9P4VNR0_9PEZI</name>
<reference evidence="2" key="1">
    <citation type="journal article" date="2020" name="Stud. Mycol.">
        <title>101 Dothideomycetes genomes: a test case for predicting lifestyles and emergence of pathogens.</title>
        <authorList>
            <person name="Haridas S."/>
            <person name="Albert R."/>
            <person name="Binder M."/>
            <person name="Bloem J."/>
            <person name="Labutti K."/>
            <person name="Salamov A."/>
            <person name="Andreopoulos B."/>
            <person name="Baker S."/>
            <person name="Barry K."/>
            <person name="Bills G."/>
            <person name="Bluhm B."/>
            <person name="Cannon C."/>
            <person name="Castanera R."/>
            <person name="Culley D."/>
            <person name="Daum C."/>
            <person name="Ezra D."/>
            <person name="Gonzalez J."/>
            <person name="Henrissat B."/>
            <person name="Kuo A."/>
            <person name="Liang C."/>
            <person name="Lipzen A."/>
            <person name="Lutzoni F."/>
            <person name="Magnuson J."/>
            <person name="Mondo S."/>
            <person name="Nolan M."/>
            <person name="Ohm R."/>
            <person name="Pangilinan J."/>
            <person name="Park H.-J."/>
            <person name="Ramirez L."/>
            <person name="Alfaro M."/>
            <person name="Sun H."/>
            <person name="Tritt A."/>
            <person name="Yoshinaga Y."/>
            <person name="Zwiers L.-H."/>
            <person name="Turgeon B."/>
            <person name="Goodwin S."/>
            <person name="Spatafora J."/>
            <person name="Crous P."/>
            <person name="Grigoriev I."/>
        </authorList>
    </citation>
    <scope>NUCLEOTIDE SEQUENCE</scope>
    <source>
        <strain evidence="2">CBS 101060</strain>
    </source>
</reference>
<evidence type="ECO:0000256" key="1">
    <source>
        <dbReference type="SAM" id="MobiDB-lite"/>
    </source>
</evidence>
<feature type="compositionally biased region" description="Basic residues" evidence="1">
    <location>
        <begin position="259"/>
        <end position="269"/>
    </location>
</feature>
<gene>
    <name evidence="2" type="ORF">M501DRAFT_991084</name>
</gene>